<dbReference type="RefSeq" id="WP_105532528.1">
    <property type="nucleotide sequence ID" value="NZ_PUGF01000013.1"/>
</dbReference>
<dbReference type="PROSITE" id="PS51257">
    <property type="entry name" value="PROKAR_LIPOPROTEIN"/>
    <property type="match status" value="1"/>
</dbReference>
<gene>
    <name evidence="1" type="ORF">S2091_2767</name>
</gene>
<dbReference type="OrthoDB" id="9910328at2"/>
<protein>
    <recommendedName>
        <fullName evidence="3">Lipoprotein</fullName>
    </recommendedName>
</protein>
<evidence type="ECO:0008006" key="3">
    <source>
        <dbReference type="Google" id="ProtNLM"/>
    </source>
</evidence>
<sequence length="85" mass="9320">MKYATILFVATTTLSGCSLISGLSNSCMENKTDGSKICTMIDSNQNITTRSIERDHRLFISTCSNGNCTEFKEVDGKTVDSINQK</sequence>
<dbReference type="Proteomes" id="UP000237839">
    <property type="component" value="Unassembled WGS sequence"/>
</dbReference>
<organism evidence="1 2">
    <name type="scientific">Solimicrobium silvestre</name>
    <dbReference type="NCBI Taxonomy" id="2099400"/>
    <lineage>
        <taxon>Bacteria</taxon>
        <taxon>Pseudomonadati</taxon>
        <taxon>Pseudomonadota</taxon>
        <taxon>Betaproteobacteria</taxon>
        <taxon>Burkholderiales</taxon>
        <taxon>Oxalobacteraceae</taxon>
        <taxon>Solimicrobium</taxon>
    </lineage>
</organism>
<dbReference type="AlphaFoldDB" id="A0A2S9GXE6"/>
<accession>A0A2S9GXE6</accession>
<dbReference type="EMBL" id="PUGF01000013">
    <property type="protein sequence ID" value="PRC92392.1"/>
    <property type="molecule type" value="Genomic_DNA"/>
</dbReference>
<name>A0A2S9GXE6_9BURK</name>
<comment type="caution">
    <text evidence="1">The sequence shown here is derived from an EMBL/GenBank/DDBJ whole genome shotgun (WGS) entry which is preliminary data.</text>
</comment>
<reference evidence="1 2" key="1">
    <citation type="submission" date="2018-02" db="EMBL/GenBank/DDBJ databases">
        <title>Solimicrobium silvestre gen. nov., sp. nov., isolated from alpine forest soil.</title>
        <authorList>
            <person name="Margesin R."/>
            <person name="Albuquerque L."/>
            <person name="Zhang D.-C."/>
            <person name="Froufe H.J.C."/>
            <person name="Severino R."/>
            <person name="Roxo I."/>
            <person name="Egas C."/>
            <person name="Da Costa M.S."/>
        </authorList>
    </citation>
    <scope>NUCLEOTIDE SEQUENCE [LARGE SCALE GENOMIC DNA]</scope>
    <source>
        <strain evidence="1 2">S20-91</strain>
    </source>
</reference>
<keyword evidence="2" id="KW-1185">Reference proteome</keyword>
<evidence type="ECO:0000313" key="2">
    <source>
        <dbReference type="Proteomes" id="UP000237839"/>
    </source>
</evidence>
<proteinExistence type="predicted"/>
<evidence type="ECO:0000313" key="1">
    <source>
        <dbReference type="EMBL" id="PRC92392.1"/>
    </source>
</evidence>